<feature type="binding site" evidence="8">
    <location>
        <position position="90"/>
    </location>
    <ligand>
        <name>substrate</name>
    </ligand>
</feature>
<dbReference type="FunFam" id="3.40.50.10860:FF:000002">
    <property type="entry name" value="Glutamate dehydrogenase"/>
    <property type="match status" value="1"/>
</dbReference>
<organism evidence="12 13">
    <name type="scientific">Pseudomonas fragi</name>
    <dbReference type="NCBI Taxonomy" id="296"/>
    <lineage>
        <taxon>Bacteria</taxon>
        <taxon>Pseudomonadati</taxon>
        <taxon>Pseudomonadota</taxon>
        <taxon>Gammaproteobacteria</taxon>
        <taxon>Pseudomonadales</taxon>
        <taxon>Pseudomonadaceae</taxon>
        <taxon>Pseudomonas</taxon>
    </lineage>
</organism>
<dbReference type="Pfam" id="PF02812">
    <property type="entry name" value="ELFV_dehydrog_N"/>
    <property type="match status" value="1"/>
</dbReference>
<evidence type="ECO:0000313" key="12">
    <source>
        <dbReference type="EMBL" id="QPL31084.1"/>
    </source>
</evidence>
<evidence type="ECO:0000259" key="11">
    <source>
        <dbReference type="SMART" id="SM00839"/>
    </source>
</evidence>
<evidence type="ECO:0000256" key="4">
    <source>
        <dbReference type="ARBA" id="ARBA00023002"/>
    </source>
</evidence>
<gene>
    <name evidence="12" type="primary">gdhA</name>
    <name evidence="12" type="ORF">I5R27_20110</name>
</gene>
<comment type="catalytic activity">
    <reaction evidence="5">
        <text>L-glutamate + NADP(+) + H2O = 2-oxoglutarate + NH4(+) + NADPH + H(+)</text>
        <dbReference type="Rhea" id="RHEA:11612"/>
        <dbReference type="ChEBI" id="CHEBI:15377"/>
        <dbReference type="ChEBI" id="CHEBI:15378"/>
        <dbReference type="ChEBI" id="CHEBI:16810"/>
        <dbReference type="ChEBI" id="CHEBI:28938"/>
        <dbReference type="ChEBI" id="CHEBI:29985"/>
        <dbReference type="ChEBI" id="CHEBI:57783"/>
        <dbReference type="ChEBI" id="CHEBI:58349"/>
        <dbReference type="EC" id="1.4.1.4"/>
    </reaction>
</comment>
<dbReference type="RefSeq" id="WP_106116373.1">
    <property type="nucleotide sequence ID" value="NZ_CAUQAK010000080.1"/>
</dbReference>
<dbReference type="Gene3D" id="1.10.285.10">
    <property type="entry name" value="Glutamate Dehydrogenase, chain A, domain 3"/>
    <property type="match status" value="2"/>
</dbReference>
<evidence type="ECO:0000256" key="10">
    <source>
        <dbReference type="RuleBase" id="RU004417"/>
    </source>
</evidence>
<evidence type="ECO:0000256" key="7">
    <source>
        <dbReference type="PIRSR" id="PIRSR000185-1"/>
    </source>
</evidence>
<evidence type="ECO:0000256" key="8">
    <source>
        <dbReference type="PIRSR" id="PIRSR000185-2"/>
    </source>
</evidence>
<dbReference type="Gene3D" id="3.40.50.720">
    <property type="entry name" value="NAD(P)-binding Rossmann-like Domain"/>
    <property type="match status" value="1"/>
</dbReference>
<feature type="domain" description="Glutamate/phenylalanine/leucine/valine/L-tryptophan dehydrogenase C-terminal" evidence="11">
    <location>
        <begin position="202"/>
        <end position="443"/>
    </location>
</feature>
<comment type="subunit">
    <text evidence="3">Homohexamer.</text>
</comment>
<dbReference type="PROSITE" id="PS00074">
    <property type="entry name" value="GLFV_DEHYDROGENASE"/>
    <property type="match status" value="1"/>
</dbReference>
<dbReference type="Proteomes" id="UP000594467">
    <property type="component" value="Chromosome"/>
</dbReference>
<feature type="binding site" evidence="8">
    <location>
        <position position="165"/>
    </location>
    <ligand>
        <name>substrate</name>
    </ligand>
</feature>
<dbReference type="FunFam" id="3.40.50.720:FF:000030">
    <property type="entry name" value="Glutamate dehydrogenase"/>
    <property type="match status" value="1"/>
</dbReference>
<dbReference type="SMART" id="SM00839">
    <property type="entry name" value="ELFV_dehydrog"/>
    <property type="match status" value="1"/>
</dbReference>
<dbReference type="Gene3D" id="3.40.50.10860">
    <property type="entry name" value="Leucine Dehydrogenase, chain A, domain 1"/>
    <property type="match status" value="1"/>
</dbReference>
<dbReference type="GO" id="GO:0000166">
    <property type="term" value="F:nucleotide binding"/>
    <property type="evidence" value="ECO:0007669"/>
    <property type="project" value="UniProtKB-KW"/>
</dbReference>
<sequence>MIESVDQFLARLKKRDPDQPEFHQAVEEVLRSLWPFLEANPHYLTSGILERICEPERAIVFRVSWVDDEGKVRVNRGFRIQMNSAIGPYKGGLRFHPSVNLGVLKFLAFEQTFKNSLTSLPMGGGKGGSDFNPKGKSDAEVMRFCQAFMSELYRHIGSDVDVPAGDIGVGAREIGFMFGQYKRLSNQFTSVLTGKGMSYGGSLIRPEATGFGCVYFAQEMLKRSGQRIDGKRVAISGSGNVAQYAARKVMDLGGKVISLSDSEGTLYCEAGLSEEQWEALMELKNVKRGRISELAGQFGVEFLAGQHPWNLACDIALPCATQNELDAEAARTLLNNGCVCVAEGANMPTTLEAVDVFIEAGILFAPGKASNAGGVAVSGLEMSQNAMRLLWTAGEVDSKLHNIMQSIHHACVHYGEENGRINYVKGANIAGFVKVADAMLAQGVV</sequence>
<evidence type="ECO:0000256" key="1">
    <source>
        <dbReference type="ARBA" id="ARBA00003868"/>
    </source>
</evidence>
<dbReference type="InterPro" id="IPR036291">
    <property type="entry name" value="NAD(P)-bd_dom_sf"/>
</dbReference>
<dbReference type="PIRSF" id="PIRSF000185">
    <property type="entry name" value="Glu_DH"/>
    <property type="match status" value="1"/>
</dbReference>
<dbReference type="EMBL" id="CP065202">
    <property type="protein sequence ID" value="QPL31084.1"/>
    <property type="molecule type" value="Genomic_DNA"/>
</dbReference>
<feature type="binding site" evidence="8">
    <location>
        <position position="114"/>
    </location>
    <ligand>
        <name>substrate</name>
    </ligand>
</feature>
<keyword evidence="8" id="KW-0547">Nucleotide-binding</keyword>
<dbReference type="InterPro" id="IPR050724">
    <property type="entry name" value="Glu_Leu_Phe_Val_DH"/>
</dbReference>
<dbReference type="GO" id="GO:0005829">
    <property type="term" value="C:cytosol"/>
    <property type="evidence" value="ECO:0007669"/>
    <property type="project" value="TreeGrafter"/>
</dbReference>
<dbReference type="Pfam" id="PF00208">
    <property type="entry name" value="ELFV_dehydrog"/>
    <property type="match status" value="1"/>
</dbReference>
<dbReference type="InterPro" id="IPR006097">
    <property type="entry name" value="Glu/Leu/Phe/Val/Trp_DH_dimer"/>
</dbReference>
<evidence type="ECO:0000256" key="3">
    <source>
        <dbReference type="ARBA" id="ARBA00011643"/>
    </source>
</evidence>
<keyword evidence="4 6" id="KW-0560">Oxidoreductase</keyword>
<feature type="binding site" evidence="8">
    <location>
        <position position="240"/>
    </location>
    <ligand>
        <name>NAD(+)</name>
        <dbReference type="ChEBI" id="CHEBI:57540"/>
    </ligand>
</feature>
<dbReference type="InterPro" id="IPR006095">
    <property type="entry name" value="Glu/Leu/Phe/Val/Trp_DH"/>
</dbReference>
<dbReference type="FunFam" id="1.10.285.10:FF:000001">
    <property type="entry name" value="Glutamate dehydrogenase"/>
    <property type="match status" value="1"/>
</dbReference>
<evidence type="ECO:0000256" key="5">
    <source>
        <dbReference type="ARBA" id="ARBA00048584"/>
    </source>
</evidence>
<dbReference type="PRINTS" id="PR00082">
    <property type="entry name" value="GLFDHDRGNASE"/>
</dbReference>
<protein>
    <recommendedName>
        <fullName evidence="6">Glutamate dehydrogenase</fullName>
    </recommendedName>
</protein>
<evidence type="ECO:0000256" key="9">
    <source>
        <dbReference type="PIRSR" id="PIRSR000185-3"/>
    </source>
</evidence>
<dbReference type="InterPro" id="IPR046346">
    <property type="entry name" value="Aminoacid_DH-like_N_sf"/>
</dbReference>
<reference evidence="12 13" key="1">
    <citation type="submission" date="2020-11" db="EMBL/GenBank/DDBJ databases">
        <title>The Complete Genome of Pseudomonas fragi A13BB.</title>
        <authorList>
            <person name="Awolope O.K."/>
            <person name="O'Driscoll N.H."/>
            <person name="Di Salvo A."/>
            <person name="Lamb A.J."/>
        </authorList>
    </citation>
    <scope>NUCLEOTIDE SEQUENCE [LARGE SCALE GENOMIC DNA]</scope>
    <source>
        <strain evidence="12 13">A13BB</strain>
    </source>
</reference>
<dbReference type="InterPro" id="IPR014362">
    <property type="entry name" value="Glu_DH"/>
</dbReference>
<evidence type="ECO:0000256" key="2">
    <source>
        <dbReference type="ARBA" id="ARBA00006382"/>
    </source>
</evidence>
<comment type="function">
    <text evidence="1">Catalyzes the reversible oxidative deamination of glutamate to alpha-ketoglutarate and ammonia.</text>
</comment>
<comment type="similarity">
    <text evidence="2 6 10">Belongs to the Glu/Leu/Phe/Val dehydrogenases family.</text>
</comment>
<feature type="binding site" evidence="8">
    <location>
        <position position="209"/>
    </location>
    <ligand>
        <name>NAD(+)</name>
        <dbReference type="ChEBI" id="CHEBI:57540"/>
    </ligand>
</feature>
<dbReference type="InterPro" id="IPR006096">
    <property type="entry name" value="Glu/Leu/Phe/Val/Trp_DH_C"/>
</dbReference>
<evidence type="ECO:0000256" key="6">
    <source>
        <dbReference type="PIRNR" id="PIRNR000185"/>
    </source>
</evidence>
<accession>A0A9Q6VMG5</accession>
<dbReference type="SUPFAM" id="SSF53223">
    <property type="entry name" value="Aminoacid dehydrogenase-like, N-terminal domain"/>
    <property type="match status" value="1"/>
</dbReference>
<dbReference type="InterPro" id="IPR033922">
    <property type="entry name" value="NAD_bind_Glu_DH"/>
</dbReference>
<name>A0A9Q6VMG5_PSEFR</name>
<dbReference type="PANTHER" id="PTHR43571">
    <property type="entry name" value="NADP-SPECIFIC GLUTAMATE DEHYDROGENASE 1-RELATED"/>
    <property type="match status" value="1"/>
</dbReference>
<feature type="site" description="Important for catalysis" evidence="9">
    <location>
        <position position="166"/>
    </location>
</feature>
<keyword evidence="8" id="KW-0520">NAD</keyword>
<feature type="binding site" evidence="8">
    <location>
        <position position="111"/>
    </location>
    <ligand>
        <name>substrate</name>
    </ligand>
</feature>
<feature type="binding site" evidence="8">
    <location>
        <position position="378"/>
    </location>
    <ligand>
        <name>substrate</name>
    </ligand>
</feature>
<dbReference type="CDD" id="cd05313">
    <property type="entry name" value="NAD_bind_2_Glu_DH"/>
    <property type="match status" value="1"/>
</dbReference>
<dbReference type="AlphaFoldDB" id="A0A9Q6VMG5"/>
<dbReference type="GO" id="GO:0006537">
    <property type="term" value="P:glutamate biosynthetic process"/>
    <property type="evidence" value="ECO:0007669"/>
    <property type="project" value="UniProtKB-ARBA"/>
</dbReference>
<proteinExistence type="inferred from homology"/>
<dbReference type="NCBIfam" id="NF006929">
    <property type="entry name" value="PRK09414.1"/>
    <property type="match status" value="1"/>
</dbReference>
<dbReference type="PANTHER" id="PTHR43571:SF1">
    <property type="entry name" value="NADP-SPECIFIC GLUTAMATE DEHYDROGENASE 1-RELATED"/>
    <property type="match status" value="1"/>
</dbReference>
<dbReference type="GO" id="GO:0004354">
    <property type="term" value="F:glutamate dehydrogenase (NADP+) activity"/>
    <property type="evidence" value="ECO:0007669"/>
    <property type="project" value="UniProtKB-EC"/>
</dbReference>
<dbReference type="SUPFAM" id="SSF51735">
    <property type="entry name" value="NAD(P)-binding Rossmann-fold domains"/>
    <property type="match status" value="1"/>
</dbReference>
<evidence type="ECO:0000313" key="13">
    <source>
        <dbReference type="Proteomes" id="UP000594467"/>
    </source>
</evidence>
<dbReference type="InterPro" id="IPR033524">
    <property type="entry name" value="Glu/Leu/Phe/Val_DH_AS"/>
</dbReference>
<feature type="active site" description="Proton donor" evidence="7">
    <location>
        <position position="126"/>
    </location>
</feature>